<dbReference type="InterPro" id="IPR029060">
    <property type="entry name" value="PIN-like_dom_sf"/>
</dbReference>
<gene>
    <name evidence="2" type="ORF">B7Z01_01320</name>
</gene>
<sequence length="150" mass="16931">MGGLRRRRHHRRPTHRVEARGQLILAVHLDTNVLLWLSQGRLRSLGEKACRLAVRQPWVISPMVVLELEILHEIGRIKAGPDQVLAATREYGTLRVSDLPLSDVVREACDLSWTRDPIDRLVTAHAIADGTKLLTADKTILTHFADAVWD</sequence>
<dbReference type="EMBL" id="NCEB01000002">
    <property type="protein sequence ID" value="OYX35976.1"/>
    <property type="molecule type" value="Genomic_DNA"/>
</dbReference>
<dbReference type="Gene3D" id="3.40.50.1010">
    <property type="entry name" value="5'-nuclease"/>
    <property type="match status" value="1"/>
</dbReference>
<proteinExistence type="predicted"/>
<evidence type="ECO:0000313" key="3">
    <source>
        <dbReference type="Proteomes" id="UP000215595"/>
    </source>
</evidence>
<name>A0A258FUF5_9CAUL</name>
<protein>
    <recommendedName>
        <fullName evidence="1">PIN domain-containing protein</fullName>
    </recommendedName>
</protein>
<dbReference type="SUPFAM" id="SSF88723">
    <property type="entry name" value="PIN domain-like"/>
    <property type="match status" value="1"/>
</dbReference>
<dbReference type="Pfam" id="PF01850">
    <property type="entry name" value="PIN"/>
    <property type="match status" value="1"/>
</dbReference>
<dbReference type="InterPro" id="IPR002716">
    <property type="entry name" value="PIN_dom"/>
</dbReference>
<dbReference type="Proteomes" id="UP000215595">
    <property type="component" value="Unassembled WGS sequence"/>
</dbReference>
<evidence type="ECO:0000259" key="1">
    <source>
        <dbReference type="Pfam" id="PF01850"/>
    </source>
</evidence>
<reference evidence="2 3" key="1">
    <citation type="submission" date="2017-03" db="EMBL/GenBank/DDBJ databases">
        <title>Lifting the veil on microbial sulfur biogeochemistry in mining wastewaters.</title>
        <authorList>
            <person name="Kantor R.S."/>
            <person name="Colenbrander Nelson T."/>
            <person name="Marshall S."/>
            <person name="Bennett D."/>
            <person name="Apte S."/>
            <person name="Camacho D."/>
            <person name="Thomas B.C."/>
            <person name="Warren L.A."/>
            <person name="Banfield J.F."/>
        </authorList>
    </citation>
    <scope>NUCLEOTIDE SEQUENCE [LARGE SCALE GENOMIC DNA]</scope>
    <source>
        <strain evidence="2">32-69-9</strain>
    </source>
</reference>
<dbReference type="AlphaFoldDB" id="A0A258FUF5"/>
<evidence type="ECO:0000313" key="2">
    <source>
        <dbReference type="EMBL" id="OYX35976.1"/>
    </source>
</evidence>
<accession>A0A258FUF5</accession>
<organism evidence="2 3">
    <name type="scientific">Brevundimonas subvibrioides</name>
    <dbReference type="NCBI Taxonomy" id="74313"/>
    <lineage>
        <taxon>Bacteria</taxon>
        <taxon>Pseudomonadati</taxon>
        <taxon>Pseudomonadota</taxon>
        <taxon>Alphaproteobacteria</taxon>
        <taxon>Caulobacterales</taxon>
        <taxon>Caulobacteraceae</taxon>
        <taxon>Brevundimonas</taxon>
    </lineage>
</organism>
<feature type="domain" description="PIN" evidence="1">
    <location>
        <begin position="29"/>
        <end position="139"/>
    </location>
</feature>
<comment type="caution">
    <text evidence="2">The sequence shown here is derived from an EMBL/GenBank/DDBJ whole genome shotgun (WGS) entry which is preliminary data.</text>
</comment>